<comment type="caution">
    <text evidence="1">The sequence shown here is derived from an EMBL/GenBank/DDBJ whole genome shotgun (WGS) entry which is preliminary data.</text>
</comment>
<proteinExistence type="predicted"/>
<protein>
    <submittedName>
        <fullName evidence="1">Uncharacterized protein</fullName>
    </submittedName>
</protein>
<organism evidence="1 2">
    <name type="scientific">Lyngbya aestuarii BL J</name>
    <dbReference type="NCBI Taxonomy" id="1348334"/>
    <lineage>
        <taxon>Bacteria</taxon>
        <taxon>Bacillati</taxon>
        <taxon>Cyanobacteriota</taxon>
        <taxon>Cyanophyceae</taxon>
        <taxon>Oscillatoriophycideae</taxon>
        <taxon>Oscillatoriales</taxon>
        <taxon>Microcoleaceae</taxon>
        <taxon>Lyngbya</taxon>
    </lineage>
</organism>
<gene>
    <name evidence="1" type="ORF">M595_3739</name>
</gene>
<keyword evidence="2" id="KW-1185">Reference proteome</keyword>
<sequence length="37" mass="4152">MLKLSFALLTCKLYYSGGYSPLPANISRLSNELMINE</sequence>
<name>U7QGE2_9CYAN</name>
<evidence type="ECO:0000313" key="1">
    <source>
        <dbReference type="EMBL" id="ERT06352.1"/>
    </source>
</evidence>
<dbReference type="Proteomes" id="UP000017127">
    <property type="component" value="Unassembled WGS sequence"/>
</dbReference>
<dbReference type="AlphaFoldDB" id="U7QGE2"/>
<evidence type="ECO:0000313" key="2">
    <source>
        <dbReference type="Proteomes" id="UP000017127"/>
    </source>
</evidence>
<reference evidence="1 2" key="1">
    <citation type="journal article" date="2013" name="Front. Microbiol.">
        <title>Comparative genomic analyses of the cyanobacterium, Lyngbya aestuarii BL J, a powerful hydrogen producer.</title>
        <authorList>
            <person name="Kothari A."/>
            <person name="Vaughn M."/>
            <person name="Garcia-Pichel F."/>
        </authorList>
    </citation>
    <scope>NUCLEOTIDE SEQUENCE [LARGE SCALE GENOMIC DNA]</scope>
    <source>
        <strain evidence="1 2">BL J</strain>
    </source>
</reference>
<accession>U7QGE2</accession>
<dbReference type="EMBL" id="AUZM01000038">
    <property type="protein sequence ID" value="ERT06352.1"/>
    <property type="molecule type" value="Genomic_DNA"/>
</dbReference>